<accession>A0A381U6J5</accession>
<dbReference type="EMBL" id="UINC01005693">
    <property type="protein sequence ID" value="SVA22957.1"/>
    <property type="molecule type" value="Genomic_DNA"/>
</dbReference>
<protein>
    <recommendedName>
        <fullName evidence="2">PD-(D/E)XK endonuclease-like domain-containing protein</fullName>
    </recommendedName>
</protein>
<proteinExistence type="predicted"/>
<dbReference type="AlphaFoldDB" id="A0A381U6J5"/>
<gene>
    <name evidence="1" type="ORF">METZ01_LOCUS75811</name>
</gene>
<evidence type="ECO:0008006" key="2">
    <source>
        <dbReference type="Google" id="ProtNLM"/>
    </source>
</evidence>
<name>A0A381U6J5_9ZZZZ</name>
<feature type="non-terminal residue" evidence="1">
    <location>
        <position position="99"/>
    </location>
</feature>
<organism evidence="1">
    <name type="scientific">marine metagenome</name>
    <dbReference type="NCBI Taxonomy" id="408172"/>
    <lineage>
        <taxon>unclassified sequences</taxon>
        <taxon>metagenomes</taxon>
        <taxon>ecological metagenomes</taxon>
    </lineage>
</organism>
<evidence type="ECO:0000313" key="1">
    <source>
        <dbReference type="EMBL" id="SVA22957.1"/>
    </source>
</evidence>
<reference evidence="1" key="1">
    <citation type="submission" date="2018-05" db="EMBL/GenBank/DDBJ databases">
        <authorList>
            <person name="Lanie J.A."/>
            <person name="Ng W.-L."/>
            <person name="Kazmierczak K.M."/>
            <person name="Andrzejewski T.M."/>
            <person name="Davidsen T.M."/>
            <person name="Wayne K.J."/>
            <person name="Tettelin H."/>
            <person name="Glass J.I."/>
            <person name="Rusch D."/>
            <person name="Podicherti R."/>
            <person name="Tsui H.-C.T."/>
            <person name="Winkler M.E."/>
        </authorList>
    </citation>
    <scope>NUCLEOTIDE SEQUENCE</scope>
</reference>
<sequence length="99" mass="11488">MISLNINKRGEQVKATGIRSRASSIYVPGQLETFRISRSKFNDFLSCKKCFYLDRVKGLRSPSTPGWTLNETTDLLLKKEFDICRVRQEPHRIFSEYGL</sequence>